<dbReference type="Gene3D" id="2.80.10.50">
    <property type="match status" value="1"/>
</dbReference>
<gene>
    <name evidence="1" type="ORF">CN611_25145</name>
</gene>
<dbReference type="AlphaFoldDB" id="A0A2A8AN27"/>
<dbReference type="Proteomes" id="UP000220621">
    <property type="component" value="Unassembled WGS sequence"/>
</dbReference>
<proteinExistence type="predicted"/>
<comment type="caution">
    <text evidence="1">The sequence shown here is derived from an EMBL/GenBank/DDBJ whole genome shotgun (WGS) entry which is preliminary data.</text>
</comment>
<dbReference type="InterPro" id="IPR008999">
    <property type="entry name" value="Actin-crosslinking"/>
</dbReference>
<organism evidence="1 2">
    <name type="scientific">Bacillus wiedmannii</name>
    <dbReference type="NCBI Taxonomy" id="1890302"/>
    <lineage>
        <taxon>Bacteria</taxon>
        <taxon>Bacillati</taxon>
        <taxon>Bacillota</taxon>
        <taxon>Bacilli</taxon>
        <taxon>Bacillales</taxon>
        <taxon>Bacillaceae</taxon>
        <taxon>Bacillus</taxon>
        <taxon>Bacillus cereus group</taxon>
    </lineage>
</organism>
<name>A0A2A8AN27_9BACI</name>
<dbReference type="CDD" id="cd00257">
    <property type="entry name" value="beta-trefoil_FSCN-like"/>
    <property type="match status" value="1"/>
</dbReference>
<reference evidence="1 2" key="1">
    <citation type="submission" date="2017-09" db="EMBL/GenBank/DDBJ databases">
        <title>Large-scale bioinformatics analysis of Bacillus genomes uncovers conserved roles of natural products in bacterial physiology.</title>
        <authorList>
            <consortium name="Agbiome Team Llc"/>
            <person name="Bleich R.M."/>
            <person name="Grubbs K.J."/>
            <person name="Santa Maria K.C."/>
            <person name="Allen S.E."/>
            <person name="Farag S."/>
            <person name="Shank E.A."/>
            <person name="Bowers A."/>
        </authorList>
    </citation>
    <scope>NUCLEOTIDE SEQUENCE [LARGE SCALE GENOMIC DNA]</scope>
    <source>
        <strain evidence="1 2">AFS010764</strain>
    </source>
</reference>
<dbReference type="EMBL" id="NUDL01000094">
    <property type="protein sequence ID" value="PEM49467.1"/>
    <property type="molecule type" value="Genomic_DNA"/>
</dbReference>
<sequence length="156" mass="17806">MNKPLNQYLHTSNSSNPYQIDRPTLGRVVIKTNNNNYARFLLSPFQSIFVSNESEFDYLSAFQMVPMPWESENAFCLRTSNSYWVTVESPNGLLRNSGMSIGNEQGFELIDEEGDGMLKLIFSTSAQKYVRIDHNVLKADAPTIKDAEKFEVIPFH</sequence>
<dbReference type="SUPFAM" id="SSF50405">
    <property type="entry name" value="Actin-crosslinking proteins"/>
    <property type="match status" value="1"/>
</dbReference>
<protein>
    <submittedName>
        <fullName evidence="1">Uncharacterized protein</fullName>
    </submittedName>
</protein>
<evidence type="ECO:0000313" key="1">
    <source>
        <dbReference type="EMBL" id="PEM49467.1"/>
    </source>
</evidence>
<accession>A0A2A8AN27</accession>
<dbReference type="RefSeq" id="WP_098103256.1">
    <property type="nucleotide sequence ID" value="NZ_NUDI01000020.1"/>
</dbReference>
<evidence type="ECO:0000313" key="2">
    <source>
        <dbReference type="Proteomes" id="UP000220621"/>
    </source>
</evidence>